<dbReference type="Pfam" id="PF14492">
    <property type="entry name" value="EFG_III"/>
    <property type="match status" value="1"/>
</dbReference>
<dbReference type="Gene3D" id="3.90.1430.10">
    <property type="entry name" value="Yeast translation eEF2 (G' domain)"/>
    <property type="match status" value="1"/>
</dbReference>
<evidence type="ECO:0000256" key="1">
    <source>
        <dbReference type="ARBA" id="ARBA00004496"/>
    </source>
</evidence>
<dbReference type="FunFam" id="2.40.30.10:FF:000010">
    <property type="entry name" value="Translation elongation factor 2"/>
    <property type="match status" value="1"/>
</dbReference>
<dbReference type="CDD" id="cd04096">
    <property type="entry name" value="eEF2_snRNP_like_C"/>
    <property type="match status" value="1"/>
</dbReference>
<dbReference type="SUPFAM" id="SSF52540">
    <property type="entry name" value="P-loop containing nucleoside triphosphate hydrolases"/>
    <property type="match status" value="1"/>
</dbReference>
<dbReference type="PANTHER" id="PTHR42908:SF10">
    <property type="entry name" value="EUKARYOTIC TRANSLATION ELONGATION FACTOR 2"/>
    <property type="match status" value="1"/>
</dbReference>
<dbReference type="Proteomes" id="UP001162029">
    <property type="component" value="Unassembled WGS sequence"/>
</dbReference>
<evidence type="ECO:0000256" key="6">
    <source>
        <dbReference type="ARBA" id="ARBA00023134"/>
    </source>
</evidence>
<dbReference type="GO" id="GO:0043022">
    <property type="term" value="F:ribosome binding"/>
    <property type="evidence" value="ECO:0007669"/>
    <property type="project" value="TreeGrafter"/>
</dbReference>
<organism evidence="9 10">
    <name type="scientific">Peronospora destructor</name>
    <dbReference type="NCBI Taxonomy" id="86335"/>
    <lineage>
        <taxon>Eukaryota</taxon>
        <taxon>Sar</taxon>
        <taxon>Stramenopiles</taxon>
        <taxon>Oomycota</taxon>
        <taxon>Peronosporomycetes</taxon>
        <taxon>Peronosporales</taxon>
        <taxon>Peronosporaceae</taxon>
        <taxon>Peronospora</taxon>
    </lineage>
</organism>
<evidence type="ECO:0000259" key="7">
    <source>
        <dbReference type="SMART" id="SM00838"/>
    </source>
</evidence>
<dbReference type="SUPFAM" id="SSF54980">
    <property type="entry name" value="EF-G C-terminal domain-like"/>
    <property type="match status" value="2"/>
</dbReference>
<dbReference type="SUPFAM" id="SSF50447">
    <property type="entry name" value="Translation proteins"/>
    <property type="match status" value="1"/>
</dbReference>
<dbReference type="InterPro" id="IPR020568">
    <property type="entry name" value="Ribosomal_Su5_D2-typ_SF"/>
</dbReference>
<reference evidence="9" key="1">
    <citation type="submission" date="2022-12" db="EMBL/GenBank/DDBJ databases">
        <authorList>
            <person name="Webb A."/>
        </authorList>
    </citation>
    <scope>NUCLEOTIDE SEQUENCE</scope>
    <source>
        <strain evidence="9">Pd1</strain>
    </source>
</reference>
<dbReference type="AlphaFoldDB" id="A0AAV0UVY1"/>
<dbReference type="InterPro" id="IPR009000">
    <property type="entry name" value="Transl_B-barrel_sf"/>
</dbReference>
<keyword evidence="10" id="KW-1185">Reference proteome</keyword>
<dbReference type="FunFam" id="3.30.230.10:FF:000006">
    <property type="entry name" value="Translation elongation factor 2"/>
    <property type="match status" value="1"/>
</dbReference>
<evidence type="ECO:0000256" key="4">
    <source>
        <dbReference type="ARBA" id="ARBA00022768"/>
    </source>
</evidence>
<dbReference type="PRINTS" id="PR00315">
    <property type="entry name" value="ELONGATNFCT"/>
</dbReference>
<dbReference type="InterPro" id="IPR005517">
    <property type="entry name" value="Transl_elong_EFG/EF2_IV"/>
</dbReference>
<keyword evidence="4" id="KW-0251">Elongation factor</keyword>
<dbReference type="Pfam" id="PF03144">
    <property type="entry name" value="GTP_EFTU_D2"/>
    <property type="match status" value="1"/>
</dbReference>
<feature type="domain" description="Translation elongation factor EFG/EF2" evidence="8">
    <location>
        <begin position="537"/>
        <end position="653"/>
    </location>
</feature>
<dbReference type="Pfam" id="PF00679">
    <property type="entry name" value="EFG_C"/>
    <property type="match status" value="1"/>
</dbReference>
<dbReference type="EMBL" id="CANTFM010001561">
    <property type="protein sequence ID" value="CAI5741091.1"/>
    <property type="molecule type" value="Genomic_DNA"/>
</dbReference>
<dbReference type="InterPro" id="IPR000640">
    <property type="entry name" value="EFG_V-like"/>
</dbReference>
<sequence length="774" mass="85783">MREIMDYTTNIRNMSVIAHVDHGKSTLTDSLVSKAGIISAKHAGEARFRTLALMSRSVAATAAAIAKESNDANAVEGEEVKISQNSYLINLIDSPGHVDFSSEVTAALRVTDAERVQPVLMVNKVDRALLELHLEPEDCYQSFTRAIETVNVVIATYFDEKLGDVQVYPEKDDAEAVGRLVLDATNKKWTSKNNPEGTLKRAFCQFIMDPIIKMFEAIMNDKKAKYEKMMKAVGVELKSDEKELTGKPLLKRVMQRWLPAADAVLEMIVVHLPSPVTAQRYRVDTLYQGPQDDECAEAIRKCDVNGPLVMYVSKMVPTSDKGRFYAFGRVFAGKIATGQKVRMLGPNYVPGKKTDLWVKNIQRTVIMMGRYVEQTPDIPAGNTCALVGVDQYLLKSGTITTSETGHTIRTMKFSVSPVVRVAVEPKCASDLPKLVEGMKRLSKSDPMVLCYTEESGEHIIAGAGELHLEICLKDLQEEFMGTEVKISEPVVSYRETITGNSSKTCLSKSPNKHNRLFCEAGPLGDELTLEIEEEKEEVSPRYDQKLRARYLADNHGWDVTDARKIWGYGPDGTGANLFVDATKGVSYLNEIKESVLGGFNWATKDGVLCEEVVRGMRVNLLDVVLHADAIHRGMGQILPTTRRVVYACQLVSEPALMEPVFLADIQVPQDAVGGVYGVLTRRRGHVFAEEQRPGTPMMQLKAYLPVNESFGFTADLRQATGGKAFPQCVFDHYQVIGGDPTDTNNMSGKLVNGVRVRKGLTPEVPPLDRFYDRL</sequence>
<keyword evidence="3" id="KW-0547">Nucleotide-binding</keyword>
<dbReference type="InterPro" id="IPR041095">
    <property type="entry name" value="EFG_II"/>
</dbReference>
<dbReference type="Gene3D" id="2.40.30.10">
    <property type="entry name" value="Translation factors"/>
    <property type="match status" value="1"/>
</dbReference>
<dbReference type="InterPro" id="IPR014721">
    <property type="entry name" value="Ribsml_uS5_D2-typ_fold_subgr"/>
</dbReference>
<dbReference type="Gene3D" id="3.30.70.240">
    <property type="match status" value="1"/>
</dbReference>
<evidence type="ECO:0000256" key="5">
    <source>
        <dbReference type="ARBA" id="ARBA00022917"/>
    </source>
</evidence>
<evidence type="ECO:0000259" key="8">
    <source>
        <dbReference type="SMART" id="SM00889"/>
    </source>
</evidence>
<name>A0AAV0UVY1_9STRA</name>
<dbReference type="PANTHER" id="PTHR42908">
    <property type="entry name" value="TRANSLATION ELONGATION FACTOR-RELATED"/>
    <property type="match status" value="1"/>
</dbReference>
<evidence type="ECO:0008006" key="11">
    <source>
        <dbReference type="Google" id="ProtNLM"/>
    </source>
</evidence>
<evidence type="ECO:0000313" key="10">
    <source>
        <dbReference type="Proteomes" id="UP001162029"/>
    </source>
</evidence>
<dbReference type="FunFam" id="3.30.70.870:FF:000002">
    <property type="entry name" value="Translation elongation factor 2"/>
    <property type="match status" value="1"/>
</dbReference>
<keyword evidence="5" id="KW-0648">Protein biosynthesis</keyword>
<dbReference type="GO" id="GO:0005525">
    <property type="term" value="F:GTP binding"/>
    <property type="evidence" value="ECO:0007669"/>
    <property type="project" value="UniProtKB-KW"/>
</dbReference>
<dbReference type="InterPro" id="IPR027417">
    <property type="entry name" value="P-loop_NTPase"/>
</dbReference>
<dbReference type="InterPro" id="IPR004161">
    <property type="entry name" value="EFTu-like_2"/>
</dbReference>
<dbReference type="Pfam" id="PF00009">
    <property type="entry name" value="GTP_EFTU"/>
    <property type="match status" value="1"/>
</dbReference>
<keyword evidence="6" id="KW-0342">GTP-binding</keyword>
<protein>
    <recommendedName>
        <fullName evidence="11">Tr-type G domain-containing protein</fullName>
    </recommendedName>
</protein>
<dbReference type="GO" id="GO:0005829">
    <property type="term" value="C:cytosol"/>
    <property type="evidence" value="ECO:0007669"/>
    <property type="project" value="TreeGrafter"/>
</dbReference>
<dbReference type="InterPro" id="IPR035647">
    <property type="entry name" value="EFG_III/V"/>
</dbReference>
<dbReference type="FunFam" id="3.30.70.240:FF:000003">
    <property type="entry name" value="Translation elongation factor 2"/>
    <property type="match status" value="1"/>
</dbReference>
<dbReference type="GO" id="GO:1990904">
    <property type="term" value="C:ribonucleoprotein complex"/>
    <property type="evidence" value="ECO:0007669"/>
    <property type="project" value="TreeGrafter"/>
</dbReference>
<feature type="domain" description="Elongation factor EFG" evidence="7">
    <location>
        <begin position="655"/>
        <end position="744"/>
    </location>
</feature>
<evidence type="ECO:0000313" key="9">
    <source>
        <dbReference type="EMBL" id="CAI5741091.1"/>
    </source>
</evidence>
<comment type="caution">
    <text evidence="9">The sequence shown here is derived from an EMBL/GenBank/DDBJ whole genome shotgun (WGS) entry which is preliminary data.</text>
</comment>
<dbReference type="GO" id="GO:0003746">
    <property type="term" value="F:translation elongation factor activity"/>
    <property type="evidence" value="ECO:0007669"/>
    <property type="project" value="UniProtKB-KW"/>
</dbReference>
<proteinExistence type="predicted"/>
<dbReference type="SMART" id="SM00889">
    <property type="entry name" value="EFG_IV"/>
    <property type="match status" value="1"/>
</dbReference>
<dbReference type="Gene3D" id="3.30.70.870">
    <property type="entry name" value="Elongation Factor G (Translational Gtpase), domain 3"/>
    <property type="match status" value="1"/>
</dbReference>
<dbReference type="Gene3D" id="3.30.230.10">
    <property type="match status" value="1"/>
</dbReference>
<evidence type="ECO:0000256" key="2">
    <source>
        <dbReference type="ARBA" id="ARBA00022490"/>
    </source>
</evidence>
<dbReference type="Pfam" id="PF03764">
    <property type="entry name" value="EFG_IV"/>
    <property type="match status" value="1"/>
</dbReference>
<evidence type="ECO:0000256" key="3">
    <source>
        <dbReference type="ARBA" id="ARBA00022741"/>
    </source>
</evidence>
<keyword evidence="2" id="KW-0963">Cytoplasm</keyword>
<dbReference type="CDD" id="cd01681">
    <property type="entry name" value="aeEF2_snRNP_like_IV"/>
    <property type="match status" value="1"/>
</dbReference>
<accession>A0AAV0UVY1</accession>
<dbReference type="GO" id="GO:0003924">
    <property type="term" value="F:GTPase activity"/>
    <property type="evidence" value="ECO:0007669"/>
    <property type="project" value="InterPro"/>
</dbReference>
<dbReference type="Gene3D" id="3.40.50.300">
    <property type="entry name" value="P-loop containing nucleotide triphosphate hydrolases"/>
    <property type="match status" value="1"/>
</dbReference>
<dbReference type="CDD" id="cd16261">
    <property type="entry name" value="EF2_snRNP_III"/>
    <property type="match status" value="1"/>
</dbReference>
<gene>
    <name evidence="9" type="ORF">PDE001_LOCUS7699</name>
</gene>
<comment type="subcellular location">
    <subcellularLocation>
        <location evidence="1">Cytoplasm</location>
    </subcellularLocation>
</comment>
<dbReference type="SUPFAM" id="SSF54211">
    <property type="entry name" value="Ribosomal protein S5 domain 2-like"/>
    <property type="match status" value="1"/>
</dbReference>
<dbReference type="SMART" id="SM00838">
    <property type="entry name" value="EFG_C"/>
    <property type="match status" value="1"/>
</dbReference>
<dbReference type="InterPro" id="IPR000795">
    <property type="entry name" value="T_Tr_GTP-bd_dom"/>
</dbReference>